<feature type="region of interest" description="Disordered" evidence="6">
    <location>
        <begin position="1"/>
        <end position="32"/>
    </location>
</feature>
<evidence type="ECO:0000256" key="2">
    <source>
        <dbReference type="ARBA" id="ARBA00022964"/>
    </source>
</evidence>
<dbReference type="OrthoDB" id="6614653at2759"/>
<keyword evidence="4 5" id="KW-0408">Iron</keyword>
<gene>
    <name evidence="8" type="ORF">GQ43DRAFT_405049</name>
</gene>
<keyword evidence="3" id="KW-0560">Oxidoreductase</keyword>
<keyword evidence="9" id="KW-1185">Reference proteome</keyword>
<dbReference type="GO" id="GO:0005737">
    <property type="term" value="C:cytoplasm"/>
    <property type="evidence" value="ECO:0007669"/>
    <property type="project" value="TreeGrafter"/>
</dbReference>
<evidence type="ECO:0000256" key="6">
    <source>
        <dbReference type="SAM" id="MobiDB-lite"/>
    </source>
</evidence>
<keyword evidence="1 5" id="KW-0479">Metal-binding</keyword>
<accession>A0A9P4JH93</accession>
<evidence type="ECO:0000256" key="4">
    <source>
        <dbReference type="ARBA" id="ARBA00023004"/>
    </source>
</evidence>
<dbReference type="GO" id="GO:0005634">
    <property type="term" value="C:nucleus"/>
    <property type="evidence" value="ECO:0007669"/>
    <property type="project" value="TreeGrafter"/>
</dbReference>
<dbReference type="AlphaFoldDB" id="A0A9P4JH93"/>
<dbReference type="PANTHER" id="PTHR16557:SF2">
    <property type="entry name" value="NUCLEIC ACID DIOXYGENASE ALKBH1"/>
    <property type="match status" value="1"/>
</dbReference>
<feature type="non-terminal residue" evidence="8">
    <location>
        <position position="279"/>
    </location>
</feature>
<dbReference type="SUPFAM" id="SSF51197">
    <property type="entry name" value="Clavaminate synthase-like"/>
    <property type="match status" value="1"/>
</dbReference>
<evidence type="ECO:0000313" key="8">
    <source>
        <dbReference type="EMBL" id="KAF2196483.1"/>
    </source>
</evidence>
<reference evidence="8" key="1">
    <citation type="journal article" date="2020" name="Stud. Mycol.">
        <title>101 Dothideomycetes genomes: a test case for predicting lifestyles and emergence of pathogens.</title>
        <authorList>
            <person name="Haridas S."/>
            <person name="Albert R."/>
            <person name="Binder M."/>
            <person name="Bloem J."/>
            <person name="Labutti K."/>
            <person name="Salamov A."/>
            <person name="Andreopoulos B."/>
            <person name="Baker S."/>
            <person name="Barry K."/>
            <person name="Bills G."/>
            <person name="Bluhm B."/>
            <person name="Cannon C."/>
            <person name="Castanera R."/>
            <person name="Culley D."/>
            <person name="Daum C."/>
            <person name="Ezra D."/>
            <person name="Gonzalez J."/>
            <person name="Henrissat B."/>
            <person name="Kuo A."/>
            <person name="Liang C."/>
            <person name="Lipzen A."/>
            <person name="Lutzoni F."/>
            <person name="Magnuson J."/>
            <person name="Mondo S."/>
            <person name="Nolan M."/>
            <person name="Ohm R."/>
            <person name="Pangilinan J."/>
            <person name="Park H.-J."/>
            <person name="Ramirez L."/>
            <person name="Alfaro M."/>
            <person name="Sun H."/>
            <person name="Tritt A."/>
            <person name="Yoshinaga Y."/>
            <person name="Zwiers L.-H."/>
            <person name="Turgeon B."/>
            <person name="Goodwin S."/>
            <person name="Spatafora J."/>
            <person name="Crous P."/>
            <person name="Grigoriev I."/>
        </authorList>
    </citation>
    <scope>NUCLEOTIDE SEQUENCE</scope>
    <source>
        <strain evidence="8">ATCC 74209</strain>
    </source>
</reference>
<dbReference type="PANTHER" id="PTHR16557">
    <property type="entry name" value="ALKYLATED DNA REPAIR PROTEIN ALKB-RELATED"/>
    <property type="match status" value="1"/>
</dbReference>
<sequence>MASMDPMDGTSRALTPPSSKPRLDPYQRPPEGIRSVYKKFQKMDRKTLDSNTQIIDFSNFSVDKANVLSVASSFERKELLSHFQAFSGNPVEDHLEESLVHMYEHRDIPGLFIIPSLLPPSTQTTLLSRLLHTHLSNPSHLTNLHTHYTLSYPPTSTSFFSLPPTEPKAPQTIATPHDPTLHRPLPLTPLLTRKLRWLTLGGQYNWTTKTYPSLPPPPFPADIKQLLESLFPETKSEAAIVNLYSPGDTLSLHRDVAESCGRGLVSVSLGCEAVFVIGD</sequence>
<dbReference type="Proteomes" id="UP000799536">
    <property type="component" value="Unassembled WGS sequence"/>
</dbReference>
<feature type="binding site" evidence="5">
    <location>
        <position position="253"/>
    </location>
    <ligand>
        <name>Fe cation</name>
        <dbReference type="ChEBI" id="CHEBI:24875"/>
        <note>catalytic</note>
    </ligand>
</feature>
<evidence type="ECO:0000256" key="3">
    <source>
        <dbReference type="ARBA" id="ARBA00023002"/>
    </source>
</evidence>
<evidence type="ECO:0000313" key="9">
    <source>
        <dbReference type="Proteomes" id="UP000799536"/>
    </source>
</evidence>
<dbReference type="InterPro" id="IPR004574">
    <property type="entry name" value="Alkb"/>
</dbReference>
<dbReference type="Gene3D" id="2.60.120.590">
    <property type="entry name" value="Alpha-ketoglutarate-dependent dioxygenase AlkB-like"/>
    <property type="match status" value="1"/>
</dbReference>
<evidence type="ECO:0000256" key="5">
    <source>
        <dbReference type="PIRSR" id="PIRSR604574-2"/>
    </source>
</evidence>
<keyword evidence="2" id="KW-0223">Dioxygenase</keyword>
<feature type="domain" description="Alpha-ketoglutarate-dependent dioxygenase AlkB-like" evidence="7">
    <location>
        <begin position="182"/>
        <end position="278"/>
    </location>
</feature>
<protein>
    <recommendedName>
        <fullName evidence="7">Alpha-ketoglutarate-dependent dioxygenase AlkB-like domain-containing protein</fullName>
    </recommendedName>
</protein>
<comment type="cofactor">
    <cofactor evidence="5">
        <name>Fe(2+)</name>
        <dbReference type="ChEBI" id="CHEBI:29033"/>
    </cofactor>
    <text evidence="5">Binds 1 Fe(2+) ion per subunit.</text>
</comment>
<proteinExistence type="predicted"/>
<organism evidence="8 9">
    <name type="scientific">Delitschia confertaspora ATCC 74209</name>
    <dbReference type="NCBI Taxonomy" id="1513339"/>
    <lineage>
        <taxon>Eukaryota</taxon>
        <taxon>Fungi</taxon>
        <taxon>Dikarya</taxon>
        <taxon>Ascomycota</taxon>
        <taxon>Pezizomycotina</taxon>
        <taxon>Dothideomycetes</taxon>
        <taxon>Pleosporomycetidae</taxon>
        <taxon>Pleosporales</taxon>
        <taxon>Delitschiaceae</taxon>
        <taxon>Delitschia</taxon>
    </lineage>
</organism>
<name>A0A9P4JH93_9PLEO</name>
<comment type="caution">
    <text evidence="8">The sequence shown here is derived from an EMBL/GenBank/DDBJ whole genome shotgun (WGS) entry which is preliminary data.</text>
</comment>
<evidence type="ECO:0000259" key="7">
    <source>
        <dbReference type="Pfam" id="PF13532"/>
    </source>
</evidence>
<feature type="binding site" evidence="5">
    <location>
        <position position="255"/>
    </location>
    <ligand>
        <name>Fe cation</name>
        <dbReference type="ChEBI" id="CHEBI:24875"/>
        <note>catalytic</note>
    </ligand>
</feature>
<dbReference type="InterPro" id="IPR037151">
    <property type="entry name" value="AlkB-like_sf"/>
</dbReference>
<evidence type="ECO:0000256" key="1">
    <source>
        <dbReference type="ARBA" id="ARBA00022723"/>
    </source>
</evidence>
<dbReference type="Pfam" id="PF13532">
    <property type="entry name" value="2OG-FeII_Oxy_2"/>
    <property type="match status" value="1"/>
</dbReference>
<dbReference type="GO" id="GO:0051213">
    <property type="term" value="F:dioxygenase activity"/>
    <property type="evidence" value="ECO:0007669"/>
    <property type="project" value="UniProtKB-KW"/>
</dbReference>
<dbReference type="InterPro" id="IPR027450">
    <property type="entry name" value="AlkB-like"/>
</dbReference>
<dbReference type="GO" id="GO:0046872">
    <property type="term" value="F:metal ion binding"/>
    <property type="evidence" value="ECO:0007669"/>
    <property type="project" value="UniProtKB-KW"/>
</dbReference>
<dbReference type="EMBL" id="ML994381">
    <property type="protein sequence ID" value="KAF2196483.1"/>
    <property type="molecule type" value="Genomic_DNA"/>
</dbReference>